<evidence type="ECO:0000313" key="4">
    <source>
        <dbReference type="Proteomes" id="UP001165561"/>
    </source>
</evidence>
<keyword evidence="1" id="KW-0732">Signal</keyword>
<dbReference type="PANTHER" id="PTHR31157">
    <property type="entry name" value="SCP DOMAIN-CONTAINING PROTEIN"/>
    <property type="match status" value="1"/>
</dbReference>
<feature type="chain" id="PRO_5045761242" evidence="1">
    <location>
        <begin position="22"/>
        <end position="188"/>
    </location>
</feature>
<organism evidence="3 4">
    <name type="scientific">Georgenia halotolerans</name>
    <dbReference type="NCBI Taxonomy" id="3028317"/>
    <lineage>
        <taxon>Bacteria</taxon>
        <taxon>Bacillati</taxon>
        <taxon>Actinomycetota</taxon>
        <taxon>Actinomycetes</taxon>
        <taxon>Micrococcales</taxon>
        <taxon>Bogoriellaceae</taxon>
        <taxon>Georgenia</taxon>
    </lineage>
</organism>
<reference evidence="3" key="1">
    <citation type="submission" date="2023-02" db="EMBL/GenBank/DDBJ databases">
        <title>Georgenia sp.10Sc9-8, isolated from a soil sample collected from the Taklamakan desert.</title>
        <authorList>
            <person name="Liu S."/>
        </authorList>
    </citation>
    <scope>NUCLEOTIDE SEQUENCE</scope>
    <source>
        <strain evidence="3">10Sc9-8</strain>
    </source>
</reference>
<evidence type="ECO:0000259" key="2">
    <source>
        <dbReference type="Pfam" id="PF00188"/>
    </source>
</evidence>
<dbReference type="EMBL" id="JARACI010001102">
    <property type="protein sequence ID" value="MDD9207421.1"/>
    <property type="molecule type" value="Genomic_DNA"/>
</dbReference>
<dbReference type="PROSITE" id="PS51257">
    <property type="entry name" value="PROKAR_LIPOPROTEIN"/>
    <property type="match status" value="1"/>
</dbReference>
<dbReference type="Gene3D" id="3.40.33.10">
    <property type="entry name" value="CAP"/>
    <property type="match status" value="1"/>
</dbReference>
<feature type="domain" description="SCP" evidence="2">
    <location>
        <begin position="68"/>
        <end position="184"/>
    </location>
</feature>
<dbReference type="Pfam" id="PF00188">
    <property type="entry name" value="CAP"/>
    <property type="match status" value="1"/>
</dbReference>
<protein>
    <submittedName>
        <fullName evidence="3">CAP domain-containing protein</fullName>
    </submittedName>
</protein>
<dbReference type="PANTHER" id="PTHR31157:SF1">
    <property type="entry name" value="SCP DOMAIN-CONTAINING PROTEIN"/>
    <property type="match status" value="1"/>
</dbReference>
<gene>
    <name evidence="3" type="ORF">PU560_13230</name>
</gene>
<dbReference type="InterPro" id="IPR014044">
    <property type="entry name" value="CAP_dom"/>
</dbReference>
<proteinExistence type="predicted"/>
<accession>A0ABT5TZE2</accession>
<dbReference type="SUPFAM" id="SSF55797">
    <property type="entry name" value="PR-1-like"/>
    <property type="match status" value="1"/>
</dbReference>
<dbReference type="InterPro" id="IPR035940">
    <property type="entry name" value="CAP_sf"/>
</dbReference>
<name>A0ABT5TZE2_9MICO</name>
<dbReference type="Proteomes" id="UP001165561">
    <property type="component" value="Unassembled WGS sequence"/>
</dbReference>
<sequence length="188" mass="20263">MSPMRTGAACTVLLAAVLGTAGCVVEVPLPSERSTTAAPTLDEQPDLPAEADAPSAVEADIEDRVFALANDARDEEGVGPLERHDGLDAVARRWSQYLAQEGLELAHNPGVADQVPEGWRAVGENVGWLDDGGVLDVEEVADRVHEGWMESPGHRENLLREDYTHLGVGVSHDPEHGYYLTQNFATYP</sequence>
<comment type="caution">
    <text evidence="3">The sequence shown here is derived from an EMBL/GenBank/DDBJ whole genome shotgun (WGS) entry which is preliminary data.</text>
</comment>
<evidence type="ECO:0000256" key="1">
    <source>
        <dbReference type="SAM" id="SignalP"/>
    </source>
</evidence>
<feature type="signal peptide" evidence="1">
    <location>
        <begin position="1"/>
        <end position="21"/>
    </location>
</feature>
<keyword evidence="4" id="KW-1185">Reference proteome</keyword>
<evidence type="ECO:0000313" key="3">
    <source>
        <dbReference type="EMBL" id="MDD9207421.1"/>
    </source>
</evidence>
<dbReference type="CDD" id="cd05379">
    <property type="entry name" value="CAP_bacterial"/>
    <property type="match status" value="1"/>
</dbReference>